<protein>
    <submittedName>
        <fullName evidence="1">Uncharacterized protein</fullName>
    </submittedName>
</protein>
<organism evidence="1">
    <name type="scientific">marine sediment metagenome</name>
    <dbReference type="NCBI Taxonomy" id="412755"/>
    <lineage>
        <taxon>unclassified sequences</taxon>
        <taxon>metagenomes</taxon>
        <taxon>ecological metagenomes</taxon>
    </lineage>
</organism>
<dbReference type="EMBL" id="LAZR01056244">
    <property type="protein sequence ID" value="KKK74594.1"/>
    <property type="molecule type" value="Genomic_DNA"/>
</dbReference>
<evidence type="ECO:0000313" key="1">
    <source>
        <dbReference type="EMBL" id="KKK74594.1"/>
    </source>
</evidence>
<name>A0A0F9A7Q9_9ZZZZ</name>
<gene>
    <name evidence="1" type="ORF">LCGC14_2882200</name>
</gene>
<reference evidence="1" key="1">
    <citation type="journal article" date="2015" name="Nature">
        <title>Complex archaea that bridge the gap between prokaryotes and eukaryotes.</title>
        <authorList>
            <person name="Spang A."/>
            <person name="Saw J.H."/>
            <person name="Jorgensen S.L."/>
            <person name="Zaremba-Niedzwiedzka K."/>
            <person name="Martijn J."/>
            <person name="Lind A.E."/>
            <person name="van Eijk R."/>
            <person name="Schleper C."/>
            <person name="Guy L."/>
            <person name="Ettema T.J."/>
        </authorList>
    </citation>
    <scope>NUCLEOTIDE SEQUENCE</scope>
</reference>
<comment type="caution">
    <text evidence="1">The sequence shown here is derived from an EMBL/GenBank/DDBJ whole genome shotgun (WGS) entry which is preliminary data.</text>
</comment>
<dbReference type="AlphaFoldDB" id="A0A0F9A7Q9"/>
<accession>A0A0F9A7Q9</accession>
<feature type="non-terminal residue" evidence="1">
    <location>
        <position position="92"/>
    </location>
</feature>
<sequence>MRAKPFLVDVTMNPRPNILYLAHRVPYPPNRGDRIRSFHFLEFLAERAEVSLAFPSEATPPRETMQTLKGICRRVAAARLGPQTRWLRAAWS</sequence>
<proteinExistence type="predicted"/>